<dbReference type="SMART" id="SM00185">
    <property type="entry name" value="ARM"/>
    <property type="match status" value="2"/>
</dbReference>
<keyword evidence="1" id="KW-0677">Repeat</keyword>
<dbReference type="PANTHER" id="PTHR46263:SF1">
    <property type="entry name" value="ARMADILLO REPEAT-CONTAINING PROTEIN 7"/>
    <property type="match status" value="1"/>
</dbReference>
<dbReference type="PANTHER" id="PTHR46263">
    <property type="entry name" value="ARMADILLO REPEAT-CONTAINING PROTEIN 7"/>
    <property type="match status" value="1"/>
</dbReference>
<accession>A0A8T1YQF3</accession>
<sequence length="298" mass="33381">MGQQLLPFLASPFFVAALRRSSPHHWNLLRAANSGFNKPPSTPRHTTHPTTPPATSAASCSYPRTGEPREASNHRIANRRFVVGGNSSLTLFIHLQASTLQLSSIDRRVLLLDRVSEKMFTNNQRQEERTGKHGTPRLQYLQELVSQFQNATDEETKERIVANLANFAYDPYNYTILRQLNVLELFVDCITEPNEMLVEFGIGGLCNACAEPKNVATIVEVDGIPLIIKCLSSPVRNTVNYALGALYYMCDYNRATREEILRAEVVDLIERYAAAESVSVSFSNLAKAFLDKHVHTNT</sequence>
<dbReference type="AlphaFoldDB" id="A0A8T1YQF3"/>
<proteinExistence type="predicted"/>
<keyword evidence="4" id="KW-1185">Reference proteome</keyword>
<dbReference type="OrthoDB" id="201709at2759"/>
<evidence type="ECO:0000313" key="3">
    <source>
        <dbReference type="EMBL" id="KAG7548249.1"/>
    </source>
</evidence>
<name>A0A8T1YQF3_ARASU</name>
<reference evidence="3 4" key="1">
    <citation type="submission" date="2020-12" db="EMBL/GenBank/DDBJ databases">
        <title>Concerted genomic and epigenomic changes stabilize Arabidopsis allopolyploids.</title>
        <authorList>
            <person name="Chen Z."/>
        </authorList>
    </citation>
    <scope>NUCLEOTIDE SEQUENCE [LARGE SCALE GENOMIC DNA]</scope>
    <source>
        <strain evidence="3">As9502</strain>
        <tissue evidence="3">Leaf</tissue>
    </source>
</reference>
<organism evidence="3 4">
    <name type="scientific">Arabidopsis suecica</name>
    <name type="common">Swedish thale-cress</name>
    <name type="synonym">Cardaminopsis suecica</name>
    <dbReference type="NCBI Taxonomy" id="45249"/>
    <lineage>
        <taxon>Eukaryota</taxon>
        <taxon>Viridiplantae</taxon>
        <taxon>Streptophyta</taxon>
        <taxon>Embryophyta</taxon>
        <taxon>Tracheophyta</taxon>
        <taxon>Spermatophyta</taxon>
        <taxon>Magnoliopsida</taxon>
        <taxon>eudicotyledons</taxon>
        <taxon>Gunneridae</taxon>
        <taxon>Pentapetalae</taxon>
        <taxon>rosids</taxon>
        <taxon>malvids</taxon>
        <taxon>Brassicales</taxon>
        <taxon>Brassicaceae</taxon>
        <taxon>Camelineae</taxon>
        <taxon>Arabidopsis</taxon>
    </lineage>
</organism>
<dbReference type="Proteomes" id="UP000694251">
    <property type="component" value="Chromosome 12"/>
</dbReference>
<dbReference type="EMBL" id="JAEFBJ010000012">
    <property type="protein sequence ID" value="KAG7548249.1"/>
    <property type="molecule type" value="Genomic_DNA"/>
</dbReference>
<dbReference type="Pfam" id="PF00514">
    <property type="entry name" value="Arm"/>
    <property type="match status" value="1"/>
</dbReference>
<evidence type="ECO:0000256" key="2">
    <source>
        <dbReference type="SAM" id="MobiDB-lite"/>
    </source>
</evidence>
<protein>
    <submittedName>
        <fullName evidence="3">Armadillo</fullName>
    </submittedName>
</protein>
<evidence type="ECO:0000313" key="4">
    <source>
        <dbReference type="Proteomes" id="UP000694251"/>
    </source>
</evidence>
<feature type="region of interest" description="Disordered" evidence="2">
    <location>
        <begin position="36"/>
        <end position="72"/>
    </location>
</feature>
<gene>
    <name evidence="3" type="ORF">ISN44_As12g034460</name>
</gene>
<dbReference type="InterPro" id="IPR042462">
    <property type="entry name" value="ARMC7"/>
</dbReference>
<evidence type="ECO:0000256" key="1">
    <source>
        <dbReference type="ARBA" id="ARBA00022737"/>
    </source>
</evidence>
<dbReference type="InterPro" id="IPR000225">
    <property type="entry name" value="Armadillo"/>
</dbReference>
<comment type="caution">
    <text evidence="3">The sequence shown here is derived from an EMBL/GenBank/DDBJ whole genome shotgun (WGS) entry which is preliminary data.</text>
</comment>